<protein>
    <submittedName>
        <fullName evidence="4">AAA family ATPase</fullName>
    </submittedName>
</protein>
<evidence type="ECO:0000256" key="1">
    <source>
        <dbReference type="SAM" id="Coils"/>
    </source>
</evidence>
<feature type="coiled-coil region" evidence="1">
    <location>
        <begin position="218"/>
        <end position="252"/>
    </location>
</feature>
<feature type="domain" description="Rad50/SbcC-type AAA" evidence="3">
    <location>
        <begin position="6"/>
        <end position="245"/>
    </location>
</feature>
<keyword evidence="2" id="KW-0812">Transmembrane</keyword>
<evidence type="ECO:0000259" key="3">
    <source>
        <dbReference type="Pfam" id="PF13476"/>
    </source>
</evidence>
<feature type="coiled-coil region" evidence="1">
    <location>
        <begin position="386"/>
        <end position="437"/>
    </location>
</feature>
<dbReference type="Proteomes" id="UP000823900">
    <property type="component" value="Unassembled WGS sequence"/>
</dbReference>
<organism evidence="4 5">
    <name type="scientific">Candidatus Lachnoclostridium stercoravium</name>
    <dbReference type="NCBI Taxonomy" id="2838633"/>
    <lineage>
        <taxon>Bacteria</taxon>
        <taxon>Bacillati</taxon>
        <taxon>Bacillota</taxon>
        <taxon>Clostridia</taxon>
        <taxon>Lachnospirales</taxon>
        <taxon>Lachnospiraceae</taxon>
    </lineage>
</organism>
<keyword evidence="2" id="KW-1133">Transmembrane helix</keyword>
<dbReference type="EMBL" id="DWZA01000093">
    <property type="protein sequence ID" value="HJA72013.1"/>
    <property type="molecule type" value="Genomic_DNA"/>
</dbReference>
<feature type="transmembrane region" description="Helical" evidence="2">
    <location>
        <begin position="331"/>
        <end position="351"/>
    </location>
</feature>
<sequence length="621" mass="69631">MRLLDLYINGFGKFHKRSISFHKGLNVIYGKNEAGKSTLHTFIRGMLFGIEKGRGRVSKNDLYVKYEPWENSSSYEGRMRVEANGQIYRIERNFSKNAKSLHVINETLGREEAADKAFFDQLLNGLTETSYINTVSIGQLKSATDANMASELKNYIANLNTSGNMALNITKASAFLKSQRKGLEAQIVPEAARNYTALLGEIRSIEHEIATPEFENQLSEYQAMRSQVKEELEKKQNTKEELLQKIARGRQILSNNQFTDESSIQSYLENAKKVYGEYSAAKTASEKKSRTVFTVLVFLLAAVFAAGCVFCNTAAFQLLEGKIPSTFNAPLLSALTLGGAFLFAIIGFFLVMKTKRLQKELELSAGLIREIFSRHLGDSSISQEALQALEGRMDEFSRLSAALKRSEESLAEQTEEIARLQEKQESCNEVIEKQQRAQWELEKKLERLSVCKDQAAAFQHILSENDRLRDETAAIDLALETLTEVSTSIRSSFGVLLNKTASDLIAGITGGIYNSMSIDENLNIFMNTPTKLVPVEQVSSGAMDQIYLAVRLAVAKLMKGDGETLPLIFDDSFVQYDDSRLETALKWITKAYNGQIIIFTCHKRELQILDEAGISYNRIEI</sequence>
<dbReference type="Gene3D" id="3.40.50.300">
    <property type="entry name" value="P-loop containing nucleotide triphosphate hydrolases"/>
    <property type="match status" value="2"/>
</dbReference>
<name>A0A9D2HKQ8_9FIRM</name>
<dbReference type="GO" id="GO:0006302">
    <property type="term" value="P:double-strand break repair"/>
    <property type="evidence" value="ECO:0007669"/>
    <property type="project" value="InterPro"/>
</dbReference>
<evidence type="ECO:0000313" key="5">
    <source>
        <dbReference type="Proteomes" id="UP000823900"/>
    </source>
</evidence>
<dbReference type="InterPro" id="IPR027417">
    <property type="entry name" value="P-loop_NTPase"/>
</dbReference>
<evidence type="ECO:0000313" key="4">
    <source>
        <dbReference type="EMBL" id="HJA72013.1"/>
    </source>
</evidence>
<dbReference type="SUPFAM" id="SSF52540">
    <property type="entry name" value="P-loop containing nucleoside triphosphate hydrolases"/>
    <property type="match status" value="1"/>
</dbReference>
<dbReference type="GO" id="GO:0016887">
    <property type="term" value="F:ATP hydrolysis activity"/>
    <property type="evidence" value="ECO:0007669"/>
    <property type="project" value="InterPro"/>
</dbReference>
<dbReference type="PANTHER" id="PTHR41259">
    <property type="entry name" value="DOUBLE-STRAND BREAK REPAIR RAD50 ATPASE, PUTATIVE-RELATED"/>
    <property type="match status" value="1"/>
</dbReference>
<proteinExistence type="predicted"/>
<gene>
    <name evidence="4" type="ORF">IAA07_10655</name>
</gene>
<dbReference type="InterPro" id="IPR038729">
    <property type="entry name" value="Rad50/SbcC_AAA"/>
</dbReference>
<comment type="caution">
    <text evidence="4">The sequence shown here is derived from an EMBL/GenBank/DDBJ whole genome shotgun (WGS) entry which is preliminary data.</text>
</comment>
<dbReference type="PANTHER" id="PTHR41259:SF1">
    <property type="entry name" value="DOUBLE-STRAND BREAK REPAIR RAD50 ATPASE, PUTATIVE-RELATED"/>
    <property type="match status" value="1"/>
</dbReference>
<accession>A0A9D2HKQ8</accession>
<reference evidence="4" key="1">
    <citation type="journal article" date="2021" name="PeerJ">
        <title>Extensive microbial diversity within the chicken gut microbiome revealed by metagenomics and culture.</title>
        <authorList>
            <person name="Gilroy R."/>
            <person name="Ravi A."/>
            <person name="Getino M."/>
            <person name="Pursley I."/>
            <person name="Horton D.L."/>
            <person name="Alikhan N.F."/>
            <person name="Baker D."/>
            <person name="Gharbi K."/>
            <person name="Hall N."/>
            <person name="Watson M."/>
            <person name="Adriaenssens E.M."/>
            <person name="Foster-Nyarko E."/>
            <person name="Jarju S."/>
            <person name="Secka A."/>
            <person name="Antonio M."/>
            <person name="Oren A."/>
            <person name="Chaudhuri R.R."/>
            <person name="La Ragione R."/>
            <person name="Hildebrand F."/>
            <person name="Pallen M.J."/>
        </authorList>
    </citation>
    <scope>NUCLEOTIDE SEQUENCE</scope>
    <source>
        <strain evidence="4">CHK178-16964</strain>
    </source>
</reference>
<keyword evidence="2" id="KW-0472">Membrane</keyword>
<keyword evidence="1" id="KW-0175">Coiled coil</keyword>
<reference evidence="4" key="2">
    <citation type="submission" date="2021-04" db="EMBL/GenBank/DDBJ databases">
        <authorList>
            <person name="Gilroy R."/>
        </authorList>
    </citation>
    <scope>NUCLEOTIDE SEQUENCE</scope>
    <source>
        <strain evidence="4">CHK178-16964</strain>
    </source>
</reference>
<dbReference type="Pfam" id="PF13476">
    <property type="entry name" value="AAA_23"/>
    <property type="match status" value="1"/>
</dbReference>
<evidence type="ECO:0000256" key="2">
    <source>
        <dbReference type="SAM" id="Phobius"/>
    </source>
</evidence>
<feature type="transmembrane region" description="Helical" evidence="2">
    <location>
        <begin position="292"/>
        <end position="319"/>
    </location>
</feature>
<dbReference type="AlphaFoldDB" id="A0A9D2HKQ8"/>